<dbReference type="GO" id="GO:0015031">
    <property type="term" value="P:protein transport"/>
    <property type="evidence" value="ECO:0007669"/>
    <property type="project" value="UniProtKB-KW"/>
</dbReference>
<accession>A0A3B7MQE4</accession>
<evidence type="ECO:0000256" key="2">
    <source>
        <dbReference type="ARBA" id="ARBA00005811"/>
    </source>
</evidence>
<dbReference type="PANTHER" id="PTHR30558">
    <property type="entry name" value="EXBD MEMBRANE COMPONENT OF PMF-DRIVEN MACROMOLECULE IMPORT SYSTEM"/>
    <property type="match status" value="1"/>
</dbReference>
<evidence type="ECO:0000256" key="5">
    <source>
        <dbReference type="ARBA" id="ARBA00022989"/>
    </source>
</evidence>
<dbReference type="GO" id="GO:0005886">
    <property type="term" value="C:plasma membrane"/>
    <property type="evidence" value="ECO:0007669"/>
    <property type="project" value="UniProtKB-SubCell"/>
</dbReference>
<evidence type="ECO:0000256" key="8">
    <source>
        <dbReference type="SAM" id="MobiDB-lite"/>
    </source>
</evidence>
<proteinExistence type="inferred from homology"/>
<keyword evidence="7" id="KW-0813">Transport</keyword>
<dbReference type="InterPro" id="IPR003400">
    <property type="entry name" value="ExbD"/>
</dbReference>
<reference evidence="9 10" key="1">
    <citation type="submission" date="2018-09" db="EMBL/GenBank/DDBJ databases">
        <title>Genome sequencing of strain 6GH32-13.</title>
        <authorList>
            <person name="Weon H.-Y."/>
            <person name="Heo J."/>
            <person name="Kwon S.-W."/>
        </authorList>
    </citation>
    <scope>NUCLEOTIDE SEQUENCE [LARGE SCALE GENOMIC DNA]</scope>
    <source>
        <strain evidence="9 10">5GH32-13</strain>
    </source>
</reference>
<dbReference type="OrthoDB" id="9793581at2"/>
<gene>
    <name evidence="9" type="ORF">D3H65_19410</name>
</gene>
<name>A0A3B7MQE4_9BACT</name>
<comment type="similarity">
    <text evidence="2 7">Belongs to the ExbD/TolR family.</text>
</comment>
<evidence type="ECO:0000256" key="7">
    <source>
        <dbReference type="RuleBase" id="RU003879"/>
    </source>
</evidence>
<dbReference type="RefSeq" id="WP_119051896.1">
    <property type="nucleotide sequence ID" value="NZ_CP032157.1"/>
</dbReference>
<feature type="region of interest" description="Disordered" evidence="8">
    <location>
        <begin position="202"/>
        <end position="222"/>
    </location>
</feature>
<dbReference type="GO" id="GO:0022857">
    <property type="term" value="F:transmembrane transporter activity"/>
    <property type="evidence" value="ECO:0007669"/>
    <property type="project" value="InterPro"/>
</dbReference>
<keyword evidence="6" id="KW-0472">Membrane</keyword>
<dbReference type="KEGG" id="pseg:D3H65_19410"/>
<evidence type="ECO:0000256" key="4">
    <source>
        <dbReference type="ARBA" id="ARBA00022692"/>
    </source>
</evidence>
<keyword evidence="4 7" id="KW-0812">Transmembrane</keyword>
<evidence type="ECO:0000313" key="10">
    <source>
        <dbReference type="Proteomes" id="UP000263900"/>
    </source>
</evidence>
<evidence type="ECO:0000313" key="9">
    <source>
        <dbReference type="EMBL" id="AXY76017.1"/>
    </source>
</evidence>
<keyword evidence="10" id="KW-1185">Reference proteome</keyword>
<dbReference type="EMBL" id="CP032157">
    <property type="protein sequence ID" value="AXY76017.1"/>
    <property type="molecule type" value="Genomic_DNA"/>
</dbReference>
<evidence type="ECO:0000256" key="3">
    <source>
        <dbReference type="ARBA" id="ARBA00022475"/>
    </source>
</evidence>
<protein>
    <submittedName>
        <fullName evidence="9">Biopolymer transporter ExbD</fullName>
    </submittedName>
</protein>
<evidence type="ECO:0000256" key="1">
    <source>
        <dbReference type="ARBA" id="ARBA00004162"/>
    </source>
</evidence>
<keyword evidence="3" id="KW-1003">Cell membrane</keyword>
<dbReference type="Pfam" id="PF02472">
    <property type="entry name" value="ExbD"/>
    <property type="match status" value="1"/>
</dbReference>
<evidence type="ECO:0000256" key="6">
    <source>
        <dbReference type="ARBA" id="ARBA00023136"/>
    </source>
</evidence>
<dbReference type="AlphaFoldDB" id="A0A3B7MQE4"/>
<dbReference type="PANTHER" id="PTHR30558:SF3">
    <property type="entry name" value="BIOPOLYMER TRANSPORT PROTEIN EXBD-RELATED"/>
    <property type="match status" value="1"/>
</dbReference>
<organism evidence="9 10">
    <name type="scientific">Paraflavitalea soli</name>
    <dbReference type="NCBI Taxonomy" id="2315862"/>
    <lineage>
        <taxon>Bacteria</taxon>
        <taxon>Pseudomonadati</taxon>
        <taxon>Bacteroidota</taxon>
        <taxon>Chitinophagia</taxon>
        <taxon>Chitinophagales</taxon>
        <taxon>Chitinophagaceae</taxon>
        <taxon>Paraflavitalea</taxon>
    </lineage>
</organism>
<sequence length="222" mass="24242">MPKVKVPRKSTSVDMTAMCDVAFLLLSFFILTTKFKAPDQLQVTTPKSVSTKAVEAKNVVLVTMDKEGKVYFSVADENPDEKAEVIDLVDQSKALSLTAQEKAAFRRTGAFIGVPFSKLKSYLGLTPDQAKNYKAEGIPVDSANNEMVEWVRAAATAFQGKKMTLLVKGDNDAKYPSFKGVIDALKKNEIFKFSMITDPEGVPPGTELYKKNQASGGKATDE</sequence>
<dbReference type="Proteomes" id="UP000263900">
    <property type="component" value="Chromosome"/>
</dbReference>
<keyword evidence="7" id="KW-0653">Protein transport</keyword>
<comment type="subcellular location">
    <subcellularLocation>
        <location evidence="1">Cell membrane</location>
        <topology evidence="1">Single-pass membrane protein</topology>
    </subcellularLocation>
    <subcellularLocation>
        <location evidence="7">Cell membrane</location>
        <topology evidence="7">Single-pass type II membrane protein</topology>
    </subcellularLocation>
</comment>
<keyword evidence="5" id="KW-1133">Transmembrane helix</keyword>